<keyword evidence="8 10" id="KW-0472">Membrane</keyword>
<dbReference type="PIRSF" id="PIRSF003097">
    <property type="entry name" value="FtsX"/>
    <property type="match status" value="1"/>
</dbReference>
<evidence type="ECO:0000256" key="7">
    <source>
        <dbReference type="ARBA" id="ARBA00022989"/>
    </source>
</evidence>
<feature type="transmembrane region" description="Helical" evidence="11">
    <location>
        <begin position="185"/>
        <end position="209"/>
    </location>
</feature>
<keyword evidence="6 11" id="KW-0812">Transmembrane</keyword>
<dbReference type="Proteomes" id="UP000712527">
    <property type="component" value="Unassembled WGS sequence"/>
</dbReference>
<dbReference type="Gene3D" id="3.30.70.3040">
    <property type="match status" value="1"/>
</dbReference>
<feature type="domain" description="FtsX extracellular" evidence="13">
    <location>
        <begin position="59"/>
        <end position="147"/>
    </location>
</feature>
<evidence type="ECO:0000256" key="8">
    <source>
        <dbReference type="ARBA" id="ARBA00023136"/>
    </source>
</evidence>
<dbReference type="EMBL" id="JACSNQ010000005">
    <property type="protein sequence ID" value="MBM6774726.1"/>
    <property type="molecule type" value="Genomic_DNA"/>
</dbReference>
<keyword evidence="4 10" id="KW-1003">Cell membrane</keyword>
<dbReference type="InterPro" id="IPR040690">
    <property type="entry name" value="FtsX_ECD"/>
</dbReference>
<evidence type="ECO:0000256" key="4">
    <source>
        <dbReference type="ARBA" id="ARBA00022475"/>
    </source>
</evidence>
<evidence type="ECO:0000313" key="14">
    <source>
        <dbReference type="EMBL" id="MBM6774726.1"/>
    </source>
</evidence>
<evidence type="ECO:0000256" key="11">
    <source>
        <dbReference type="SAM" id="Phobius"/>
    </source>
</evidence>
<dbReference type="InterPro" id="IPR003838">
    <property type="entry name" value="ABC3_permease_C"/>
</dbReference>
<dbReference type="NCBIfam" id="NF038347">
    <property type="entry name" value="FtsX_Gpos"/>
    <property type="match status" value="1"/>
</dbReference>
<gene>
    <name evidence="14" type="ORF">H9X80_04110</name>
</gene>
<evidence type="ECO:0000256" key="1">
    <source>
        <dbReference type="ARBA" id="ARBA00004651"/>
    </source>
</evidence>
<name>A0ABS2F168_9ACTN</name>
<dbReference type="PANTHER" id="PTHR47755">
    <property type="entry name" value="CELL DIVISION PROTEIN FTSX"/>
    <property type="match status" value="1"/>
</dbReference>
<evidence type="ECO:0000313" key="15">
    <source>
        <dbReference type="Proteomes" id="UP000712527"/>
    </source>
</evidence>
<feature type="transmembrane region" description="Helical" evidence="11">
    <location>
        <begin position="283"/>
        <end position="306"/>
    </location>
</feature>
<protein>
    <recommendedName>
        <fullName evidence="3 10">Cell division protein FtsX</fullName>
    </recommendedName>
</protein>
<organism evidence="14 15">
    <name type="scientific">Olsenella profusa</name>
    <dbReference type="NCBI Taxonomy" id="138595"/>
    <lineage>
        <taxon>Bacteria</taxon>
        <taxon>Bacillati</taxon>
        <taxon>Actinomycetota</taxon>
        <taxon>Coriobacteriia</taxon>
        <taxon>Coriobacteriales</taxon>
        <taxon>Atopobiaceae</taxon>
        <taxon>Olsenella</taxon>
    </lineage>
</organism>
<keyword evidence="7 11" id="KW-1133">Transmembrane helix</keyword>
<comment type="subcellular location">
    <subcellularLocation>
        <location evidence="1">Cell membrane</location>
        <topology evidence="1">Multi-pass membrane protein</topology>
    </subcellularLocation>
</comment>
<dbReference type="InterPro" id="IPR004513">
    <property type="entry name" value="FtsX"/>
</dbReference>
<keyword evidence="9 10" id="KW-0131">Cell cycle</keyword>
<comment type="caution">
    <text evidence="14">The sequence shown here is derived from an EMBL/GenBank/DDBJ whole genome shotgun (WGS) entry which is preliminary data.</text>
</comment>
<dbReference type="InterPro" id="IPR058204">
    <property type="entry name" value="FtsX_firmicutes-type"/>
</dbReference>
<feature type="domain" description="ABC3 transporter permease C-terminal" evidence="12">
    <location>
        <begin position="192"/>
        <end position="311"/>
    </location>
</feature>
<evidence type="ECO:0000256" key="2">
    <source>
        <dbReference type="ARBA" id="ARBA00007379"/>
    </source>
</evidence>
<feature type="transmembrane region" description="Helical" evidence="11">
    <location>
        <begin position="242"/>
        <end position="263"/>
    </location>
</feature>
<evidence type="ECO:0000256" key="10">
    <source>
        <dbReference type="PIRNR" id="PIRNR003097"/>
    </source>
</evidence>
<accession>A0ABS2F168</accession>
<comment type="similarity">
    <text evidence="2 10">Belongs to the ABC-4 integral membrane protein family. FtsX subfamily.</text>
</comment>
<feature type="transmembrane region" description="Helical" evidence="11">
    <location>
        <begin position="21"/>
        <end position="48"/>
    </location>
</feature>
<dbReference type="Pfam" id="PF02687">
    <property type="entry name" value="FtsX"/>
    <property type="match status" value="1"/>
</dbReference>
<proteinExistence type="inferred from homology"/>
<evidence type="ECO:0000256" key="5">
    <source>
        <dbReference type="ARBA" id="ARBA00022618"/>
    </source>
</evidence>
<sequence>MVPSNFGYSLREAGHHFRRNWTTVLGAVVTIFLSLFIIGLFILGSVMINGVVGGVEDSVTIQAFLSDDADQATIDSFQSEIEGWDNVASVTYKSKGEALEEFRTSMSNRNASDAVAALDGQNPLPASLVITLDDPQQVESTAERIMDDDAFAQIRDGAGDEGSSAADDVLYGQGTVDRLFEVTNYIRLAAVVLVVMLTFVAFVFINNTIRLAITARRREIAIMRLVGASNGFIRGPFIMEGALEALIAALLAIAALWGGLNVVMPVLASNLSFLSFEIPANMLYATFGALLVIGIVIGLFGSAIAMRRYLKV</sequence>
<dbReference type="RefSeq" id="WP_204793074.1">
    <property type="nucleotide sequence ID" value="NZ_JACSNQ010000005.1"/>
</dbReference>
<dbReference type="PANTHER" id="PTHR47755:SF1">
    <property type="entry name" value="CELL DIVISION PROTEIN FTSX"/>
    <property type="match status" value="1"/>
</dbReference>
<dbReference type="Pfam" id="PF18075">
    <property type="entry name" value="FtsX_ECD"/>
    <property type="match status" value="1"/>
</dbReference>
<reference evidence="14 15" key="1">
    <citation type="journal article" date="2021" name="Sci. Rep.">
        <title>The distribution of antibiotic resistance genes in chicken gut microbiota commensals.</title>
        <authorList>
            <person name="Juricova H."/>
            <person name="Matiasovicova J."/>
            <person name="Kubasova T."/>
            <person name="Cejkova D."/>
            <person name="Rychlik I."/>
        </authorList>
    </citation>
    <scope>NUCLEOTIDE SEQUENCE [LARGE SCALE GENOMIC DNA]</scope>
    <source>
        <strain evidence="14 15">An794</strain>
    </source>
</reference>
<evidence type="ECO:0000256" key="9">
    <source>
        <dbReference type="ARBA" id="ARBA00023306"/>
    </source>
</evidence>
<evidence type="ECO:0000259" key="12">
    <source>
        <dbReference type="Pfam" id="PF02687"/>
    </source>
</evidence>
<keyword evidence="5 10" id="KW-0132">Cell division</keyword>
<evidence type="ECO:0000259" key="13">
    <source>
        <dbReference type="Pfam" id="PF18075"/>
    </source>
</evidence>
<keyword evidence="15" id="KW-1185">Reference proteome</keyword>
<evidence type="ECO:0000256" key="3">
    <source>
        <dbReference type="ARBA" id="ARBA00021907"/>
    </source>
</evidence>
<evidence type="ECO:0000256" key="6">
    <source>
        <dbReference type="ARBA" id="ARBA00022692"/>
    </source>
</evidence>